<dbReference type="Gene3D" id="1.10.357.40">
    <property type="entry name" value="YbiA-like"/>
    <property type="match status" value="1"/>
</dbReference>
<evidence type="ECO:0000313" key="3">
    <source>
        <dbReference type="Proteomes" id="UP000507470"/>
    </source>
</evidence>
<dbReference type="CDD" id="cd15457">
    <property type="entry name" value="NADAR"/>
    <property type="match status" value="1"/>
</dbReference>
<sequence length="859" mass="97624">MITYVKGEHDVLSNFYLNQLSYEDYTYPSAEHLYQCIKCDHHQDYELLHKIKQVSDAKAAKIMSKRLKTNKSWENQKPLVMAEILKLKFIQCKDFRDKLTSTSGYINHNVPDEFWGTGRKGKGKNVFGLLLAALRLGVALEYISQPHSRKVCGRGVNVSGIPMCTIMWTRFIEASGPFIPNHFVPLLNKQPGMEPDVVNVADNSDAESVTDIRDAEPVIDVRDAEPVADISDADVSSYADLAFDINSTTRSDNLVEENLCSFIDASDSQNIHPLSNGCLQNSFLETTEVINLLSTFSEAESHDAIPQGTKNDVFFMLRNGNNITNRSNGKKSDFSDDCGVWDKNKGSTPKQFYQQTSNGLRIIFKRDEAYCLVKRVNKKRIYVPIEPQPTPETVFELSRSYAALKKDSNYKKRVSWLAQGAKESVAVVEYLGQFPGLAPHGNSKSGELYLRTPASVMTEMSDMLRKDRPLNVYNKLTNKCEVTSGPSNRKQVHDKNYNDKKKQRIQDLGHSVSRGNIADHINEIDKMLAGNKDTIVRSIIREKGKAPCLILYSDSQLEDLKHMCCSGLSIVGVDKTFNLCDMHVTVTCYKQIAVVMEKTKEPPIFMGPIYIHDNSDFDIFSNFFNHLRVKLIDADTEQLFFGTDEEAGLVKSIKTAFPESGHILCIRHLKGLVHSDDDICFDVKCEQIEDRTKELSASFHRYFATRVARTIRDLWEGTTPPGYFDKGWTNNNSESLNHVLKSAINWQSKPLLDLIVIIEEIVETQFKDLQRALVSRGQYRVADSHKHFEITATSWVNKTVQERERLTKRFKSYIPPDKRVITSTDGMMNVIKPRALGKKIGQRKRKINERTTTFKKKKD</sequence>
<reference evidence="2 3" key="1">
    <citation type="submission" date="2020-06" db="EMBL/GenBank/DDBJ databases">
        <authorList>
            <person name="Li R."/>
            <person name="Bekaert M."/>
        </authorList>
    </citation>
    <scope>NUCLEOTIDE SEQUENCE [LARGE SCALE GENOMIC DNA]</scope>
    <source>
        <strain evidence="3">wild</strain>
    </source>
</reference>
<gene>
    <name evidence="2" type="ORF">MCOR_34742</name>
</gene>
<dbReference type="InterPro" id="IPR037238">
    <property type="entry name" value="YbiA-like_sf"/>
</dbReference>
<organism evidence="2 3">
    <name type="scientific">Mytilus coruscus</name>
    <name type="common">Sea mussel</name>
    <dbReference type="NCBI Taxonomy" id="42192"/>
    <lineage>
        <taxon>Eukaryota</taxon>
        <taxon>Metazoa</taxon>
        <taxon>Spiralia</taxon>
        <taxon>Lophotrochozoa</taxon>
        <taxon>Mollusca</taxon>
        <taxon>Bivalvia</taxon>
        <taxon>Autobranchia</taxon>
        <taxon>Pteriomorphia</taxon>
        <taxon>Mytilida</taxon>
        <taxon>Mytiloidea</taxon>
        <taxon>Mytilidae</taxon>
        <taxon>Mytilinae</taxon>
        <taxon>Mytilus</taxon>
    </lineage>
</organism>
<evidence type="ECO:0000313" key="2">
    <source>
        <dbReference type="EMBL" id="CAC5400572.1"/>
    </source>
</evidence>
<dbReference type="Pfam" id="PF08719">
    <property type="entry name" value="NADAR"/>
    <property type="match status" value="1"/>
</dbReference>
<dbReference type="AlphaFoldDB" id="A0A6J8D015"/>
<dbReference type="EMBL" id="CACVKT020006223">
    <property type="protein sequence ID" value="CAC5400572.1"/>
    <property type="molecule type" value="Genomic_DNA"/>
</dbReference>
<keyword evidence="3" id="KW-1185">Reference proteome</keyword>
<dbReference type="SUPFAM" id="SSF143990">
    <property type="entry name" value="YbiA-like"/>
    <property type="match status" value="1"/>
</dbReference>
<dbReference type="InterPro" id="IPR012816">
    <property type="entry name" value="NADAR"/>
</dbReference>
<proteinExistence type="predicted"/>
<accession>A0A6J8D015</accession>
<name>A0A6J8D015_MYTCO</name>
<feature type="domain" description="NADAR" evidence="1">
    <location>
        <begin position="8"/>
        <end position="135"/>
    </location>
</feature>
<protein>
    <recommendedName>
        <fullName evidence="1">NADAR domain-containing protein</fullName>
    </recommendedName>
</protein>
<dbReference type="OrthoDB" id="6121320at2759"/>
<dbReference type="Proteomes" id="UP000507470">
    <property type="component" value="Unassembled WGS sequence"/>
</dbReference>
<evidence type="ECO:0000259" key="1">
    <source>
        <dbReference type="Pfam" id="PF08719"/>
    </source>
</evidence>